<reference evidence="1 2" key="1">
    <citation type="submission" date="2013-02" db="EMBL/GenBank/DDBJ databases">
        <title>Genome sequence of Candida maltosa Xu316, a potential industrial strain for xylitol and ethanol production.</title>
        <authorList>
            <person name="Yu J."/>
            <person name="Wang Q."/>
            <person name="Geng X."/>
            <person name="Bao W."/>
            <person name="He P."/>
            <person name="Cai J."/>
        </authorList>
    </citation>
    <scope>NUCLEOTIDE SEQUENCE [LARGE SCALE GENOMIC DNA]</scope>
    <source>
        <strain evidence="2">Xu316</strain>
    </source>
</reference>
<name>M3IG11_CANMX</name>
<evidence type="ECO:0000313" key="2">
    <source>
        <dbReference type="Proteomes" id="UP000011777"/>
    </source>
</evidence>
<comment type="caution">
    <text evidence="1">The sequence shown here is derived from an EMBL/GenBank/DDBJ whole genome shotgun (WGS) entry which is preliminary data.</text>
</comment>
<organism evidence="1 2">
    <name type="scientific">Candida maltosa (strain Xu316)</name>
    <name type="common">Yeast</name>
    <dbReference type="NCBI Taxonomy" id="1245528"/>
    <lineage>
        <taxon>Eukaryota</taxon>
        <taxon>Fungi</taxon>
        <taxon>Dikarya</taxon>
        <taxon>Ascomycota</taxon>
        <taxon>Saccharomycotina</taxon>
        <taxon>Pichiomycetes</taxon>
        <taxon>Debaryomycetaceae</taxon>
        <taxon>Candida/Lodderomyces clade</taxon>
        <taxon>Candida</taxon>
    </lineage>
</organism>
<gene>
    <name evidence="1" type="ORF">G210_5241</name>
</gene>
<evidence type="ECO:0000313" key="1">
    <source>
        <dbReference type="EMBL" id="EMG45181.1"/>
    </source>
</evidence>
<dbReference type="HOGENOM" id="CLU_3430919_0_0_1"/>
<dbReference type="EMBL" id="AOGT01002942">
    <property type="protein sequence ID" value="EMG45181.1"/>
    <property type="molecule type" value="Genomic_DNA"/>
</dbReference>
<keyword evidence="2" id="KW-1185">Reference proteome</keyword>
<protein>
    <submittedName>
        <fullName evidence="1">Uncharacterized protein</fullName>
    </submittedName>
</protein>
<proteinExistence type="predicted"/>
<accession>M3IG11</accession>
<sequence length="18" mass="2170">MIDVLTRISSYMDVQRLE</sequence>
<dbReference type="AlphaFoldDB" id="M3IG11"/>
<dbReference type="Proteomes" id="UP000011777">
    <property type="component" value="Unassembled WGS sequence"/>
</dbReference>